<evidence type="ECO:0000313" key="3">
    <source>
        <dbReference type="EMBL" id="GAA0230737.1"/>
    </source>
</evidence>
<dbReference type="InterPro" id="IPR014747">
    <property type="entry name" value="Bac_photo_RC_H_C"/>
</dbReference>
<proteinExistence type="predicted"/>
<comment type="caution">
    <text evidence="3">The sequence shown here is derived from an EMBL/GenBank/DDBJ whole genome shotgun (WGS) entry which is preliminary data.</text>
</comment>
<dbReference type="EMBL" id="BAAABU010000005">
    <property type="protein sequence ID" value="GAA0230737.1"/>
    <property type="molecule type" value="Genomic_DNA"/>
</dbReference>
<accession>A0ABP3DEJ2</accession>
<dbReference type="Pfam" id="PF05239">
    <property type="entry name" value="PRC"/>
    <property type="match status" value="1"/>
</dbReference>
<evidence type="ECO:0000313" key="4">
    <source>
        <dbReference type="Proteomes" id="UP001500416"/>
    </source>
</evidence>
<organism evidence="3 4">
    <name type="scientific">Saccharothrix mutabilis subsp. mutabilis</name>
    <dbReference type="NCBI Taxonomy" id="66855"/>
    <lineage>
        <taxon>Bacteria</taxon>
        <taxon>Bacillati</taxon>
        <taxon>Actinomycetota</taxon>
        <taxon>Actinomycetes</taxon>
        <taxon>Pseudonocardiales</taxon>
        <taxon>Pseudonocardiaceae</taxon>
        <taxon>Saccharothrix</taxon>
    </lineage>
</organism>
<dbReference type="InterPro" id="IPR011033">
    <property type="entry name" value="PRC_barrel-like_sf"/>
</dbReference>
<reference evidence="4" key="1">
    <citation type="journal article" date="2019" name="Int. J. Syst. Evol. Microbiol.">
        <title>The Global Catalogue of Microorganisms (GCM) 10K type strain sequencing project: providing services to taxonomists for standard genome sequencing and annotation.</title>
        <authorList>
            <consortium name="The Broad Institute Genomics Platform"/>
            <consortium name="The Broad Institute Genome Sequencing Center for Infectious Disease"/>
            <person name="Wu L."/>
            <person name="Ma J."/>
        </authorList>
    </citation>
    <scope>NUCLEOTIDE SEQUENCE [LARGE SCALE GENOMIC DNA]</scope>
    <source>
        <strain evidence="4">JCM 3380</strain>
    </source>
</reference>
<dbReference type="SUPFAM" id="SSF50346">
    <property type="entry name" value="PRC-barrel domain"/>
    <property type="match status" value="1"/>
</dbReference>
<evidence type="ECO:0000256" key="1">
    <source>
        <dbReference type="SAM" id="MobiDB-lite"/>
    </source>
</evidence>
<dbReference type="InterPro" id="IPR027275">
    <property type="entry name" value="PRC-brl_dom"/>
</dbReference>
<dbReference type="Gene3D" id="3.90.50.10">
    <property type="entry name" value="Photosynthetic Reaction Center, subunit H, domain 2"/>
    <property type="match status" value="1"/>
</dbReference>
<feature type="region of interest" description="Disordered" evidence="1">
    <location>
        <begin position="112"/>
        <end position="135"/>
    </location>
</feature>
<protein>
    <recommendedName>
        <fullName evidence="2">PRC-barrel domain-containing protein</fullName>
    </recommendedName>
</protein>
<dbReference type="Proteomes" id="UP001500416">
    <property type="component" value="Unassembled WGS sequence"/>
</dbReference>
<sequence length="135" mass="15265">MRSVLDTGSRMNMDRTAVDRLFDCDLLDRHGERVGTVAELWMDGGRPLWATVRTDHATTLVPIRGAQVRDRRLVVPVDKREIEDAPEIGPEVSEVDHVRLHDHYGLTVPQQRLVRRARPSGAATPPSDRATRRGR</sequence>
<evidence type="ECO:0000259" key="2">
    <source>
        <dbReference type="Pfam" id="PF05239"/>
    </source>
</evidence>
<feature type="domain" description="PRC-barrel" evidence="2">
    <location>
        <begin position="16"/>
        <end position="80"/>
    </location>
</feature>
<keyword evidence="4" id="KW-1185">Reference proteome</keyword>
<name>A0ABP3DEJ2_9PSEU</name>
<gene>
    <name evidence="3" type="ORF">GCM10010492_31630</name>
</gene>